<dbReference type="AlphaFoldDB" id="B8GRP2"/>
<dbReference type="HOGENOM" id="CLU_035017_0_0_6"/>
<dbReference type="UniPathway" id="UPA00917"/>
<keyword evidence="3" id="KW-0808">Transferase</keyword>
<keyword evidence="4" id="KW-0583">PHB biosynthesis</keyword>
<dbReference type="Pfam" id="PF00561">
    <property type="entry name" value="Abhydrolase_1"/>
    <property type="match status" value="1"/>
</dbReference>
<evidence type="ECO:0000256" key="1">
    <source>
        <dbReference type="ARBA" id="ARBA00004683"/>
    </source>
</evidence>
<dbReference type="Proteomes" id="UP000002383">
    <property type="component" value="Chromosome"/>
</dbReference>
<dbReference type="NCBIfam" id="TIGR01836">
    <property type="entry name" value="PHA_synth_III_C"/>
    <property type="match status" value="1"/>
</dbReference>
<dbReference type="EMBL" id="CP001339">
    <property type="protein sequence ID" value="ACL72596.1"/>
    <property type="molecule type" value="Genomic_DNA"/>
</dbReference>
<dbReference type="InterPro" id="IPR010125">
    <property type="entry name" value="PHA_synth_III_C"/>
</dbReference>
<dbReference type="OrthoDB" id="9767934at2"/>
<dbReference type="PANTHER" id="PTHR36837:SF2">
    <property type="entry name" value="POLY(3-HYDROXYALKANOATE) POLYMERASE SUBUNIT PHAC"/>
    <property type="match status" value="1"/>
</dbReference>
<dbReference type="Gene3D" id="3.40.50.1820">
    <property type="entry name" value="alpha/beta hydrolase"/>
    <property type="match status" value="1"/>
</dbReference>
<dbReference type="PANTHER" id="PTHR36837">
    <property type="entry name" value="POLY(3-HYDROXYALKANOATE) POLYMERASE SUBUNIT PHAC"/>
    <property type="match status" value="1"/>
</dbReference>
<dbReference type="GO" id="GO:0016746">
    <property type="term" value="F:acyltransferase activity"/>
    <property type="evidence" value="ECO:0007669"/>
    <property type="project" value="UniProtKB-KW"/>
</dbReference>
<evidence type="ECO:0000256" key="3">
    <source>
        <dbReference type="ARBA" id="ARBA00022679"/>
    </source>
</evidence>
<dbReference type="STRING" id="396588.Tgr7_1512"/>
<dbReference type="RefSeq" id="WP_012638079.1">
    <property type="nucleotide sequence ID" value="NC_011901.1"/>
</dbReference>
<dbReference type="InterPro" id="IPR051321">
    <property type="entry name" value="PHA/PHB_synthase"/>
</dbReference>
<keyword evidence="5" id="KW-0012">Acyltransferase</keyword>
<reference evidence="8 9" key="1">
    <citation type="journal article" date="2011" name="Stand. Genomic Sci.">
        <title>Complete genome sequence of 'Thioalkalivibrio sulfidophilus' HL-EbGr7.</title>
        <authorList>
            <person name="Muyzer G."/>
            <person name="Sorokin D.Y."/>
            <person name="Mavromatis K."/>
            <person name="Lapidus A."/>
            <person name="Clum A."/>
            <person name="Ivanova N."/>
            <person name="Pati A."/>
            <person name="d'Haeseleer P."/>
            <person name="Woyke T."/>
            <person name="Kyrpides N.C."/>
        </authorList>
    </citation>
    <scope>NUCLEOTIDE SEQUENCE [LARGE SCALE GENOMIC DNA]</scope>
    <source>
        <strain evidence="8 9">HL-EbGR7</strain>
    </source>
</reference>
<protein>
    <recommendedName>
        <fullName evidence="2">Poly(3-hydroxyalkanoate) polymerase subunit PhaC</fullName>
    </recommendedName>
    <alternativeName>
        <fullName evidence="6">PHB synthase subunit PhaC</fullName>
    </alternativeName>
</protein>
<evidence type="ECO:0000256" key="6">
    <source>
        <dbReference type="ARBA" id="ARBA00033356"/>
    </source>
</evidence>
<dbReference type="eggNOG" id="COG3243">
    <property type="taxonomic scope" value="Bacteria"/>
</dbReference>
<sequence length="356" mass="40092">MIPVQLRPDQILAELSEFQTKLGHGIQNLMAAGEIPTGVTPKEAIYQEDKLTLYRFQPSTKKVQNPVPVLIVYALVNRPYMTDLQENRSTVRGLLEAGLDVYLIDWGYPDRADRFLGLDDYINGYIDRCVDVIRRRHKLDAINILGICQGGTFSLCYSALHPEKVKNLVTMVTPVDFHTPDNMLSRWVRHVDVDLLVDTLGNIPGELLNATFLMLKPYRLIGQKYLDMVDLLDDSSQVNNFLRMEKWIFDSPDQAGEAYRQFIKDFYQQNKLINGGVQIGDAMAKLANVTMPVLNIFAEQDHLVPPAASKALEGKVGTRDYTELSFPGGHIGIYVSGKAQKQVPPAIGAWLDERTK</sequence>
<proteinExistence type="predicted"/>
<dbReference type="InterPro" id="IPR029058">
    <property type="entry name" value="AB_hydrolase_fold"/>
</dbReference>
<organism evidence="8 9">
    <name type="scientific">Thioalkalivibrio sulfidiphilus (strain HL-EbGR7)</name>
    <dbReference type="NCBI Taxonomy" id="396588"/>
    <lineage>
        <taxon>Bacteria</taxon>
        <taxon>Pseudomonadati</taxon>
        <taxon>Pseudomonadota</taxon>
        <taxon>Gammaproteobacteria</taxon>
        <taxon>Chromatiales</taxon>
        <taxon>Ectothiorhodospiraceae</taxon>
        <taxon>Thioalkalivibrio</taxon>
    </lineage>
</organism>
<evidence type="ECO:0000313" key="8">
    <source>
        <dbReference type="EMBL" id="ACL72596.1"/>
    </source>
</evidence>
<dbReference type="SUPFAM" id="SSF53474">
    <property type="entry name" value="alpha/beta-Hydrolases"/>
    <property type="match status" value="1"/>
</dbReference>
<dbReference type="GO" id="GO:0042619">
    <property type="term" value="P:poly-hydroxybutyrate biosynthetic process"/>
    <property type="evidence" value="ECO:0007669"/>
    <property type="project" value="UniProtKB-KW"/>
</dbReference>
<evidence type="ECO:0000256" key="5">
    <source>
        <dbReference type="ARBA" id="ARBA00023315"/>
    </source>
</evidence>
<evidence type="ECO:0000256" key="2">
    <source>
        <dbReference type="ARBA" id="ARBA00019065"/>
    </source>
</evidence>
<feature type="domain" description="AB hydrolase-1" evidence="7">
    <location>
        <begin position="68"/>
        <end position="334"/>
    </location>
</feature>
<gene>
    <name evidence="8" type="ordered locus">Tgr7_1512</name>
</gene>
<name>B8GRP2_THISH</name>
<dbReference type="InterPro" id="IPR000073">
    <property type="entry name" value="AB_hydrolase_1"/>
</dbReference>
<evidence type="ECO:0000313" key="9">
    <source>
        <dbReference type="Proteomes" id="UP000002383"/>
    </source>
</evidence>
<evidence type="ECO:0000259" key="7">
    <source>
        <dbReference type="Pfam" id="PF00561"/>
    </source>
</evidence>
<evidence type="ECO:0000256" key="4">
    <source>
        <dbReference type="ARBA" id="ARBA00022752"/>
    </source>
</evidence>
<keyword evidence="9" id="KW-1185">Reference proteome</keyword>
<dbReference type="KEGG" id="tgr:Tgr7_1512"/>
<accession>B8GRP2</accession>
<comment type="pathway">
    <text evidence="1">Biopolymer metabolism; poly-(R)-3-hydroxybutanoate biosynthesis.</text>
</comment>